<proteinExistence type="predicted"/>
<organism evidence="2 3">
    <name type="scientific">Streblomastix strix</name>
    <dbReference type="NCBI Taxonomy" id="222440"/>
    <lineage>
        <taxon>Eukaryota</taxon>
        <taxon>Metamonada</taxon>
        <taxon>Preaxostyla</taxon>
        <taxon>Oxymonadida</taxon>
        <taxon>Streblomastigidae</taxon>
        <taxon>Streblomastix</taxon>
    </lineage>
</organism>
<dbReference type="InterPro" id="IPR038717">
    <property type="entry name" value="Tc1-like_DDE_dom"/>
</dbReference>
<accession>A0A5J4W866</accession>
<dbReference type="Gene3D" id="3.30.420.10">
    <property type="entry name" value="Ribonuclease H-like superfamily/Ribonuclease H"/>
    <property type="match status" value="1"/>
</dbReference>
<protein>
    <recommendedName>
        <fullName evidence="1">Tc1-like transposase DDE domain-containing protein</fullName>
    </recommendedName>
</protein>
<dbReference type="EMBL" id="SNRW01003004">
    <property type="protein sequence ID" value="KAA6391078.1"/>
    <property type="molecule type" value="Genomic_DNA"/>
</dbReference>
<dbReference type="GO" id="GO:0003676">
    <property type="term" value="F:nucleic acid binding"/>
    <property type="evidence" value="ECO:0007669"/>
    <property type="project" value="InterPro"/>
</dbReference>
<dbReference type="AlphaFoldDB" id="A0A5J4W866"/>
<feature type="domain" description="Tc1-like transposase DDE" evidence="1">
    <location>
        <begin position="184"/>
        <end position="310"/>
    </location>
</feature>
<reference evidence="2 3" key="1">
    <citation type="submission" date="2019-03" db="EMBL/GenBank/DDBJ databases">
        <title>Single cell metagenomics reveals metabolic interactions within the superorganism composed of flagellate Streblomastix strix and complex community of Bacteroidetes bacteria on its surface.</title>
        <authorList>
            <person name="Treitli S.C."/>
            <person name="Kolisko M."/>
            <person name="Husnik F."/>
            <person name="Keeling P."/>
            <person name="Hampl V."/>
        </authorList>
    </citation>
    <scope>NUCLEOTIDE SEQUENCE [LARGE SCALE GENOMIC DNA]</scope>
    <source>
        <strain evidence="2">ST1C</strain>
    </source>
</reference>
<dbReference type="InterPro" id="IPR036397">
    <property type="entry name" value="RNaseH_sf"/>
</dbReference>
<dbReference type="Proteomes" id="UP000324800">
    <property type="component" value="Unassembled WGS sequence"/>
</dbReference>
<sequence length="311" mass="35254">MNEMISLSHSAEIRGWPKSKLQNEKFKGKHNIQKVQARIAARRSASALNAKVRFVGGTFDVQRQTVYNILEEKAGENKREKSGGTVCQMISLQMSIHMANMITEESTISAKSIKEQTQAEDNVNLSVSHINLHLRDGITRHGICKFTIKKLRVHEDARDSYETKQNRIKYVNAYFKLKLNGSEFIFIDESSFEELELSNKGRLTIGTAAIQHRAKRQVIHVSAISAVRATYGVLQVTFVQGSCNSEIYVLLQDGLLEEIDWKQLNACVLVLGNSPTHHTAEIQKKLAKFKNLIPFIAKWCCELNSIEYIFD</sequence>
<evidence type="ECO:0000313" key="2">
    <source>
        <dbReference type="EMBL" id="KAA6391078.1"/>
    </source>
</evidence>
<evidence type="ECO:0000313" key="3">
    <source>
        <dbReference type="Proteomes" id="UP000324800"/>
    </source>
</evidence>
<dbReference type="Pfam" id="PF13358">
    <property type="entry name" value="DDE_3"/>
    <property type="match status" value="1"/>
</dbReference>
<comment type="caution">
    <text evidence="2">The sequence shown here is derived from an EMBL/GenBank/DDBJ whole genome shotgun (WGS) entry which is preliminary data.</text>
</comment>
<evidence type="ECO:0000259" key="1">
    <source>
        <dbReference type="Pfam" id="PF13358"/>
    </source>
</evidence>
<dbReference type="OrthoDB" id="7976214at2759"/>
<name>A0A5J4W866_9EUKA</name>
<gene>
    <name evidence="2" type="ORF">EZS28_013397</name>
</gene>